<dbReference type="Proteomes" id="UP000255423">
    <property type="component" value="Unassembled WGS sequence"/>
</dbReference>
<dbReference type="RefSeq" id="WP_109572509.1">
    <property type="nucleotide sequence ID" value="NZ_UHJL01000001.1"/>
</dbReference>
<protein>
    <submittedName>
        <fullName evidence="3">ABC-type transporter Mla maintaining outer membrane lipid asymmetry, component MlaD</fullName>
    </submittedName>
</protein>
<organism evidence="3 4">
    <name type="scientific">Fibrobacter succinogenes</name>
    <name type="common">Bacteroides succinogenes</name>
    <dbReference type="NCBI Taxonomy" id="833"/>
    <lineage>
        <taxon>Bacteria</taxon>
        <taxon>Pseudomonadati</taxon>
        <taxon>Fibrobacterota</taxon>
        <taxon>Fibrobacteria</taxon>
        <taxon>Fibrobacterales</taxon>
        <taxon>Fibrobacteraceae</taxon>
        <taxon>Fibrobacter</taxon>
    </lineage>
</organism>
<reference evidence="3 4" key="1">
    <citation type="submission" date="2017-08" db="EMBL/GenBank/DDBJ databases">
        <authorList>
            <person name="de Groot N.N."/>
        </authorList>
    </citation>
    <scope>NUCLEOTIDE SEQUENCE [LARGE SCALE GENOMIC DNA]</scope>
    <source>
        <strain evidence="3 4">HM2</strain>
    </source>
</reference>
<evidence type="ECO:0000256" key="1">
    <source>
        <dbReference type="SAM" id="Phobius"/>
    </source>
</evidence>
<name>A0A380RXR3_FIBSU</name>
<dbReference type="PANTHER" id="PTHR33371">
    <property type="entry name" value="INTERMEMBRANE PHOSPHOLIPID TRANSPORT SYSTEM BINDING PROTEIN MLAD-RELATED"/>
    <property type="match status" value="1"/>
</dbReference>
<feature type="domain" description="Mce/MlaD" evidence="2">
    <location>
        <begin position="37"/>
        <end position="109"/>
    </location>
</feature>
<gene>
    <name evidence="3" type="ORF">SAMN05661053_1317</name>
</gene>
<dbReference type="Pfam" id="PF02470">
    <property type="entry name" value="MlaD"/>
    <property type="match status" value="1"/>
</dbReference>
<dbReference type="InterPro" id="IPR052336">
    <property type="entry name" value="MlaD_Phospholipid_Transporter"/>
</dbReference>
<proteinExistence type="predicted"/>
<evidence type="ECO:0000259" key="2">
    <source>
        <dbReference type="Pfam" id="PF02470"/>
    </source>
</evidence>
<sequence length="338" mass="37522">MKLSDRALGYISFIVFACIFGGIAFGMWAAHQNVHQTAIVDFTELGSLQPEDPVVLRGYRVGTIGSVTWLKDRSRVVIHFTEPLKLREGTQFNNVNYALMGQRRLEIIPSKTGTLMPENHVFQGHFEPGIAETLRLVENVNEQLEAIQKTIMLLAQGDSSHKSAPEIYEEAMHSIEDIFAHTEKTVSALGPKMNKLFKQMNSSTKAISKTALQADTAIKTVTAAANEKISLVDSVVLSLTENAKKTNDVITSIEKGIDSETLLQSKELVENINEIIASLNKAVQTIDTKNFGFKDKDGNPIKLITWKNMNIVGDKARDKARKRLEEAKAQQEQKKAGK</sequence>
<feature type="transmembrane region" description="Helical" evidence="1">
    <location>
        <begin position="7"/>
        <end position="30"/>
    </location>
</feature>
<keyword evidence="1" id="KW-0472">Membrane</keyword>
<keyword evidence="1" id="KW-0812">Transmembrane</keyword>
<dbReference type="EMBL" id="UHJL01000001">
    <property type="protein sequence ID" value="SUQ20065.1"/>
    <property type="molecule type" value="Genomic_DNA"/>
</dbReference>
<dbReference type="AlphaFoldDB" id="A0A380RXR3"/>
<evidence type="ECO:0000313" key="4">
    <source>
        <dbReference type="Proteomes" id="UP000255423"/>
    </source>
</evidence>
<dbReference type="PROSITE" id="PS51257">
    <property type="entry name" value="PROKAR_LIPOPROTEIN"/>
    <property type="match status" value="1"/>
</dbReference>
<accession>A0A380RXR3</accession>
<keyword evidence="1" id="KW-1133">Transmembrane helix</keyword>
<dbReference type="InterPro" id="IPR003399">
    <property type="entry name" value="Mce/MlaD"/>
</dbReference>
<dbReference type="PANTHER" id="PTHR33371:SF4">
    <property type="entry name" value="INTERMEMBRANE PHOSPHOLIPID TRANSPORT SYSTEM BINDING PROTEIN MLAD"/>
    <property type="match status" value="1"/>
</dbReference>
<evidence type="ECO:0000313" key="3">
    <source>
        <dbReference type="EMBL" id="SUQ20065.1"/>
    </source>
</evidence>